<evidence type="ECO:0000256" key="6">
    <source>
        <dbReference type="RuleBase" id="RU365058"/>
    </source>
</evidence>
<keyword evidence="3" id="KW-0479">Metal-binding</keyword>
<evidence type="ECO:0000256" key="4">
    <source>
        <dbReference type="ARBA" id="ARBA00023125"/>
    </source>
</evidence>
<comment type="caution">
    <text evidence="8">The sequence shown here is derived from an EMBL/GenBank/DDBJ whole genome shotgun (WGS) entry which is preliminary data.</text>
</comment>
<comment type="subunit">
    <text evidence="6">ORC is composed of six subunits.</text>
</comment>
<dbReference type="InterPro" id="IPR015163">
    <property type="entry name" value="Cdc6_C"/>
</dbReference>
<keyword evidence="5 6" id="KW-0539">Nucleus</keyword>
<accession>A0AAN8LFP2</accession>
<evidence type="ECO:0000313" key="8">
    <source>
        <dbReference type="EMBL" id="KAK6308729.1"/>
    </source>
</evidence>
<protein>
    <recommendedName>
        <fullName evidence="6">Origin recognition complex subunit 1</fullName>
    </recommendedName>
</protein>
<dbReference type="GO" id="GO:0005664">
    <property type="term" value="C:nuclear origin of replication recognition complex"/>
    <property type="evidence" value="ECO:0007669"/>
    <property type="project" value="TreeGrafter"/>
</dbReference>
<evidence type="ECO:0000256" key="3">
    <source>
        <dbReference type="ARBA" id="ARBA00022723"/>
    </source>
</evidence>
<comment type="subcellular location">
    <subcellularLocation>
        <location evidence="1 6">Nucleus</location>
    </subcellularLocation>
</comment>
<keyword evidence="9" id="KW-1185">Reference proteome</keyword>
<comment type="similarity">
    <text evidence="6">Belongs to the ORC1 family.</text>
</comment>
<dbReference type="GO" id="GO:0005524">
    <property type="term" value="F:ATP binding"/>
    <property type="evidence" value="ECO:0007669"/>
    <property type="project" value="UniProtKB-KW"/>
</dbReference>
<name>A0AAN8LFP2_9TELE</name>
<dbReference type="GO" id="GO:0046872">
    <property type="term" value="F:metal ion binding"/>
    <property type="evidence" value="ECO:0007669"/>
    <property type="project" value="UniProtKB-KW"/>
</dbReference>
<evidence type="ECO:0000256" key="5">
    <source>
        <dbReference type="ARBA" id="ARBA00023242"/>
    </source>
</evidence>
<organism evidence="8 9">
    <name type="scientific">Coregonus suidteri</name>
    <dbReference type="NCBI Taxonomy" id="861788"/>
    <lineage>
        <taxon>Eukaryota</taxon>
        <taxon>Metazoa</taxon>
        <taxon>Chordata</taxon>
        <taxon>Craniata</taxon>
        <taxon>Vertebrata</taxon>
        <taxon>Euteleostomi</taxon>
        <taxon>Actinopterygii</taxon>
        <taxon>Neopterygii</taxon>
        <taxon>Teleostei</taxon>
        <taxon>Protacanthopterygii</taxon>
        <taxon>Salmoniformes</taxon>
        <taxon>Salmonidae</taxon>
        <taxon>Coregoninae</taxon>
        <taxon>Coregonus</taxon>
    </lineage>
</organism>
<sequence>MYARMSKLTDQKATTDHAAALLENNFSNPAPKKETTVLLADELDLLLDQEAEHHGDQHTGPDQDVVLAVQLQQIITSGLNKVKAFEEEALHLVSKKVAALSGDIWRCLDTEICEHSASHLSSTGLVGMSHVMEALDEMSFSSYIKANRRLGLEVATFQQVLVQHQALCRVEGLYPLSVSEGLAVCQRLRACRLLLLEASRLDVLQQVSQNDVLYALNADRETTRGPGRGPPCVS</sequence>
<dbReference type="InterPro" id="IPR050311">
    <property type="entry name" value="ORC1/CDC6"/>
</dbReference>
<evidence type="ECO:0000313" key="9">
    <source>
        <dbReference type="Proteomes" id="UP001356427"/>
    </source>
</evidence>
<dbReference type="GO" id="GO:0006270">
    <property type="term" value="P:DNA replication initiation"/>
    <property type="evidence" value="ECO:0007669"/>
    <property type="project" value="TreeGrafter"/>
</dbReference>
<dbReference type="Gene3D" id="1.10.8.60">
    <property type="match status" value="1"/>
</dbReference>
<dbReference type="Proteomes" id="UP001356427">
    <property type="component" value="Unassembled WGS sequence"/>
</dbReference>
<proteinExistence type="inferred from homology"/>
<dbReference type="PANTHER" id="PTHR10763:SF23">
    <property type="entry name" value="ORIGIN RECOGNITION COMPLEX SUBUNIT 1"/>
    <property type="match status" value="1"/>
</dbReference>
<evidence type="ECO:0000256" key="1">
    <source>
        <dbReference type="ARBA" id="ARBA00004123"/>
    </source>
</evidence>
<comment type="function">
    <text evidence="6">Component of the origin recognition complex (ORC) that binds origins of replication. DNA-binding is ATP-dependent, however specific DNA sequences that define origins of replication have not been identified so far. ORC is required to assemble the pre-replication complex necessary to initiate DNA replication.</text>
</comment>
<gene>
    <name evidence="8" type="ORF">J4Q44_G00201920</name>
</gene>
<keyword evidence="4 6" id="KW-0238">DNA-binding</keyword>
<dbReference type="EMBL" id="JAGTTL010000018">
    <property type="protein sequence ID" value="KAK6308729.1"/>
    <property type="molecule type" value="Genomic_DNA"/>
</dbReference>
<dbReference type="AlphaFoldDB" id="A0AAN8LFP2"/>
<evidence type="ECO:0000256" key="2">
    <source>
        <dbReference type="ARBA" id="ARBA00022705"/>
    </source>
</evidence>
<dbReference type="GO" id="GO:0003688">
    <property type="term" value="F:DNA replication origin binding"/>
    <property type="evidence" value="ECO:0007669"/>
    <property type="project" value="TreeGrafter"/>
</dbReference>
<keyword evidence="6" id="KW-0547">Nucleotide-binding</keyword>
<keyword evidence="6" id="KW-0067">ATP-binding</keyword>
<evidence type="ECO:0000259" key="7">
    <source>
        <dbReference type="Pfam" id="PF09079"/>
    </source>
</evidence>
<keyword evidence="2 6" id="KW-0235">DNA replication</keyword>
<dbReference type="PANTHER" id="PTHR10763">
    <property type="entry name" value="CELL DIVISION CONTROL PROTEIN 6-RELATED"/>
    <property type="match status" value="1"/>
</dbReference>
<feature type="domain" description="Cdc6 C-terminal" evidence="7">
    <location>
        <begin position="142"/>
        <end position="208"/>
    </location>
</feature>
<reference evidence="8 9" key="1">
    <citation type="submission" date="2021-04" db="EMBL/GenBank/DDBJ databases">
        <authorList>
            <person name="De Guttry C."/>
            <person name="Zahm M."/>
            <person name="Klopp C."/>
            <person name="Cabau C."/>
            <person name="Louis A."/>
            <person name="Berthelot C."/>
            <person name="Parey E."/>
            <person name="Roest Crollius H."/>
            <person name="Montfort J."/>
            <person name="Robinson-Rechavi M."/>
            <person name="Bucao C."/>
            <person name="Bouchez O."/>
            <person name="Gislard M."/>
            <person name="Lluch J."/>
            <person name="Milhes M."/>
            <person name="Lampietro C."/>
            <person name="Lopez Roques C."/>
            <person name="Donnadieu C."/>
            <person name="Braasch I."/>
            <person name="Desvignes T."/>
            <person name="Postlethwait J."/>
            <person name="Bobe J."/>
            <person name="Wedekind C."/>
            <person name="Guiguen Y."/>
        </authorList>
    </citation>
    <scope>NUCLEOTIDE SEQUENCE [LARGE SCALE GENOMIC DNA]</scope>
    <source>
        <strain evidence="8">Cs_M1</strain>
        <tissue evidence="8">Blood</tissue>
    </source>
</reference>
<dbReference type="GO" id="GO:0033314">
    <property type="term" value="P:mitotic DNA replication checkpoint signaling"/>
    <property type="evidence" value="ECO:0007669"/>
    <property type="project" value="TreeGrafter"/>
</dbReference>
<dbReference type="Pfam" id="PF09079">
    <property type="entry name" value="WHD_Cdc6"/>
    <property type="match status" value="1"/>
</dbReference>